<keyword evidence="2" id="KW-1185">Reference proteome</keyword>
<name>A0ABN8H5I8_9BACL</name>
<sequence length="109" mass="12844">MKFKLNTNGYSALVSNHLFKGMTLYRQRGTEVNAGEIVTIYDCIDGKWEKYNGERGVIRRVWYKRFFHYEVCYVSIFLWDMELRKTIWIDVECLELTGVKAQETGVGCL</sequence>
<dbReference type="RefSeq" id="WP_236293061.1">
    <property type="nucleotide sequence ID" value="NZ_CAKMMW010000038.1"/>
</dbReference>
<accession>A0ABN8H5I8</accession>
<dbReference type="EMBL" id="CAKMMW010000038">
    <property type="protein sequence ID" value="CAH1230610.1"/>
    <property type="molecule type" value="Genomic_DNA"/>
</dbReference>
<evidence type="ECO:0000313" key="2">
    <source>
        <dbReference type="Proteomes" id="UP000838821"/>
    </source>
</evidence>
<proteinExistence type="predicted"/>
<protein>
    <recommendedName>
        <fullName evidence="3">YopX protein domain-containing protein</fullName>
    </recommendedName>
</protein>
<dbReference type="Proteomes" id="UP000838821">
    <property type="component" value="Unassembled WGS sequence"/>
</dbReference>
<reference evidence="1" key="1">
    <citation type="submission" date="2022-01" db="EMBL/GenBank/DDBJ databases">
        <authorList>
            <person name="Criscuolo A."/>
        </authorList>
    </citation>
    <scope>NUCLEOTIDE SEQUENCE</scope>
    <source>
        <strain evidence="1">CIP111891</strain>
    </source>
</reference>
<gene>
    <name evidence="1" type="ORF">PAECIP111891_06697</name>
</gene>
<evidence type="ECO:0000313" key="1">
    <source>
        <dbReference type="EMBL" id="CAH1230610.1"/>
    </source>
</evidence>
<comment type="caution">
    <text evidence="1">The sequence shown here is derived from an EMBL/GenBank/DDBJ whole genome shotgun (WGS) entry which is preliminary data.</text>
</comment>
<organism evidence="1 2">
    <name type="scientific">Paenibacillus allorhizoplanae</name>
    <dbReference type="NCBI Taxonomy" id="2905648"/>
    <lineage>
        <taxon>Bacteria</taxon>
        <taxon>Bacillati</taxon>
        <taxon>Bacillota</taxon>
        <taxon>Bacilli</taxon>
        <taxon>Bacillales</taxon>
        <taxon>Paenibacillaceae</taxon>
        <taxon>Paenibacillus</taxon>
    </lineage>
</organism>
<evidence type="ECO:0008006" key="3">
    <source>
        <dbReference type="Google" id="ProtNLM"/>
    </source>
</evidence>